<feature type="transmembrane region" description="Helical" evidence="1">
    <location>
        <begin position="12"/>
        <end position="30"/>
    </location>
</feature>
<evidence type="ECO:0000256" key="1">
    <source>
        <dbReference type="SAM" id="Phobius"/>
    </source>
</evidence>
<dbReference type="EMBL" id="JXTB01000709">
    <property type="protein sequence ID" value="PON33712.1"/>
    <property type="molecule type" value="Genomic_DNA"/>
</dbReference>
<evidence type="ECO:0000313" key="3">
    <source>
        <dbReference type="Proteomes" id="UP000237105"/>
    </source>
</evidence>
<dbReference type="Proteomes" id="UP000237105">
    <property type="component" value="Unassembled WGS sequence"/>
</dbReference>
<sequence length="49" mass="5912">MDTWPKNTVRCVLVIYVIVSFIQYISTIYSNKNMLQFIYKFKISKTIFL</sequence>
<reference evidence="3" key="1">
    <citation type="submission" date="2016-06" db="EMBL/GenBank/DDBJ databases">
        <title>Parallel loss of symbiosis genes in relatives of nitrogen-fixing non-legume Parasponia.</title>
        <authorList>
            <person name="Van Velzen R."/>
            <person name="Holmer R."/>
            <person name="Bu F."/>
            <person name="Rutten L."/>
            <person name="Van Zeijl A."/>
            <person name="Liu W."/>
            <person name="Santuari L."/>
            <person name="Cao Q."/>
            <person name="Sharma T."/>
            <person name="Shen D."/>
            <person name="Roswanjaya Y."/>
            <person name="Wardhani T."/>
            <person name="Kalhor M.S."/>
            <person name="Jansen J."/>
            <person name="Van den Hoogen J."/>
            <person name="Gungor B."/>
            <person name="Hartog M."/>
            <person name="Hontelez J."/>
            <person name="Verver J."/>
            <person name="Yang W.-C."/>
            <person name="Schijlen E."/>
            <person name="Repin R."/>
            <person name="Schilthuizen M."/>
            <person name="Schranz E."/>
            <person name="Heidstra R."/>
            <person name="Miyata K."/>
            <person name="Fedorova E."/>
            <person name="Kohlen W."/>
            <person name="Bisseling T."/>
            <person name="Smit S."/>
            <person name="Geurts R."/>
        </authorList>
    </citation>
    <scope>NUCLEOTIDE SEQUENCE [LARGE SCALE GENOMIC DNA]</scope>
    <source>
        <strain evidence="3">cv. WU1-14</strain>
    </source>
</reference>
<name>A0A2P5AAZ1_PARAD</name>
<comment type="caution">
    <text evidence="2">The sequence shown here is derived from an EMBL/GenBank/DDBJ whole genome shotgun (WGS) entry which is preliminary data.</text>
</comment>
<protein>
    <submittedName>
        <fullName evidence="2">Uncharacterized protein</fullName>
    </submittedName>
</protein>
<keyword evidence="1" id="KW-0812">Transmembrane</keyword>
<accession>A0A2P5AAZ1</accession>
<keyword evidence="1" id="KW-1133">Transmembrane helix</keyword>
<keyword evidence="3" id="KW-1185">Reference proteome</keyword>
<dbReference type="AlphaFoldDB" id="A0A2P5AAZ1"/>
<proteinExistence type="predicted"/>
<organism evidence="2 3">
    <name type="scientific">Parasponia andersonii</name>
    <name type="common">Sponia andersonii</name>
    <dbReference type="NCBI Taxonomy" id="3476"/>
    <lineage>
        <taxon>Eukaryota</taxon>
        <taxon>Viridiplantae</taxon>
        <taxon>Streptophyta</taxon>
        <taxon>Embryophyta</taxon>
        <taxon>Tracheophyta</taxon>
        <taxon>Spermatophyta</taxon>
        <taxon>Magnoliopsida</taxon>
        <taxon>eudicotyledons</taxon>
        <taxon>Gunneridae</taxon>
        <taxon>Pentapetalae</taxon>
        <taxon>rosids</taxon>
        <taxon>fabids</taxon>
        <taxon>Rosales</taxon>
        <taxon>Cannabaceae</taxon>
        <taxon>Parasponia</taxon>
    </lineage>
</organism>
<evidence type="ECO:0000313" key="2">
    <source>
        <dbReference type="EMBL" id="PON33712.1"/>
    </source>
</evidence>
<gene>
    <name evidence="2" type="ORF">PanWU01x14_350530</name>
</gene>
<keyword evidence="1" id="KW-0472">Membrane</keyword>